<dbReference type="OrthoDB" id="2434995at2759"/>
<dbReference type="PANTHER" id="PTHR23210">
    <property type="entry name" value="ACTIVATING TRANSCRIPTION FACTOR 7 INTERACTING PROTEIN"/>
    <property type="match status" value="1"/>
</dbReference>
<dbReference type="PANTHER" id="PTHR23210:SF26">
    <property type="entry name" value="ACTIVATING TRANSCRIPTION FACTOR 7-INTERACTING PROTEIN 1"/>
    <property type="match status" value="1"/>
</dbReference>
<feature type="compositionally biased region" description="Low complexity" evidence="1">
    <location>
        <begin position="894"/>
        <end position="908"/>
    </location>
</feature>
<proteinExistence type="predicted"/>
<feature type="compositionally biased region" description="Polar residues" evidence="1">
    <location>
        <begin position="1029"/>
        <end position="1040"/>
    </location>
</feature>
<feature type="compositionally biased region" description="Polar residues" evidence="1">
    <location>
        <begin position="909"/>
        <end position="919"/>
    </location>
</feature>
<feature type="region of interest" description="Disordered" evidence="1">
    <location>
        <begin position="889"/>
        <end position="1043"/>
    </location>
</feature>
<feature type="compositionally biased region" description="Basic and acidic residues" evidence="1">
    <location>
        <begin position="62"/>
        <end position="82"/>
    </location>
</feature>
<dbReference type="InterPro" id="IPR013783">
    <property type="entry name" value="Ig-like_fold"/>
</dbReference>
<dbReference type="Proteomes" id="UP000466442">
    <property type="component" value="Unassembled WGS sequence"/>
</dbReference>
<accession>A0A6A4JPJ5</accession>
<dbReference type="SUPFAM" id="SSF49265">
    <property type="entry name" value="Fibronectin type III"/>
    <property type="match status" value="1"/>
</dbReference>
<dbReference type="InterPro" id="IPR036116">
    <property type="entry name" value="FN3_sf"/>
</dbReference>
<feature type="compositionally biased region" description="Basic and acidic residues" evidence="1">
    <location>
        <begin position="94"/>
        <end position="119"/>
    </location>
</feature>
<sequence>MEVETWPPLVDGKLGLHGHTSPDLGLSIADEDILSDEERELLQSPVREEDQTTCDNEALVNGDEHETNHGKVKENIAAKCNDDSSSETVSDAARVFRTEKDSGTVRGTELGEEHSKPHNEGTNGSICAASVGRENGLGEDSVSKEDEICRKSPLFETSDTNVIVEDPCSLDAAELHVREERVKCGVEDENVDECKEDQLLDSGLSPKSLKDYGDDLDDMEIPQVIDISSISEIKEDEDAPDAGEVCNVGETADIGESEDNVEDDEAVLDDEEIPQVIDISSICVAKETEGPTAACDEANDLVVDPETVVPDKECKSRTESVDDVSIASQNDISSSVAEGIGIASAEGDVTENSGPAVGEDAEKVTHEEGNRTTADSTEEVPVLGGEGIEDNSPAADDDNMDYDQGQDGSPDYQGMTDDILPIIESELDDMPEGEGNIFDTEVECDDGTSLQEEAEDIDEEASCSLPAEIEVDVGSPRVSGGCQTVEKTLGESSTQKDLDSNSSSQDRVNLKRRASADNAATPPSKVLKRQSSLDDLSESAGRSDSLKTLDEFKKLSMKKLPVGAPNSIASEPLDIPMDVEDPTNSSSVTAKRVKTPEPEVEESSGTEGVVQPAKIDSSKDESVLVIDLDDDDDEDKVAPVKPPSSSSGEMQSPTKEQAEPSNGPKSALDILFNGKKEITLNRKMFSRVMKSYVSQYLLTFSELGKATSLSLKANDVLNKIQSSVSNFEKQKDDFKSIMNKLIEDRQARKTWDENLMPPRATRSVGLQVCSVGSMYVKSGLDDGSLESNKNAAKAKSSCSSSNQSQALAQQKQAYAQQKMAMAQSRTKQAEQQLNSIRPIAKKSVTPTNRPVAMKTVPVSKPVTQVKPNGTQFPVATPKLNGLRAVTVTRNPEQSSPSSPPVTVTTVSPNSRTYTLSSKGTFALKSPPKSTPPPQYKQPNSMLSKALTNSGVPSRPVNIAPKTSPQNASKAVPVSLTPGTIQTSKNLASGPGRPGKSPAPGQTSSSSVADATIDLTDDDGPPPPTKVTPRENSTARKSTAPSRIGVSAKVPVGSKQMRHPPLPPNPPNFNAAAAPPRPTLGICDTQAVTQGIMLTWHFNNVIPIRKISKFQVFAYQESKGDGEDAWKKVGDVDALPLPMACTLTQFREGYTYHFIVRALDEAGHVGSFSAPNTITLMKKTV</sequence>
<keyword evidence="3" id="KW-1185">Reference proteome</keyword>
<feature type="region of interest" description="Disordered" evidence="1">
    <location>
        <begin position="429"/>
        <end position="668"/>
    </location>
</feature>
<feature type="region of interest" description="Disordered" evidence="1">
    <location>
        <begin position="817"/>
        <end position="852"/>
    </location>
</feature>
<dbReference type="InterPro" id="IPR026085">
    <property type="entry name" value="ATF7-int"/>
</dbReference>
<dbReference type="InterPro" id="IPR003961">
    <property type="entry name" value="FN3_dom"/>
</dbReference>
<feature type="compositionally biased region" description="Polar residues" evidence="1">
    <location>
        <begin position="976"/>
        <end position="986"/>
    </location>
</feature>
<reference evidence="2" key="1">
    <citation type="journal article" date="2021" name="Mol. Ecol. Resour.">
        <title>Apolygus lucorum genome provides insights into omnivorousness and mesophyll feeding.</title>
        <authorList>
            <person name="Liu Y."/>
            <person name="Liu H."/>
            <person name="Wang H."/>
            <person name="Huang T."/>
            <person name="Liu B."/>
            <person name="Yang B."/>
            <person name="Yin L."/>
            <person name="Li B."/>
            <person name="Zhang Y."/>
            <person name="Zhang S."/>
            <person name="Jiang F."/>
            <person name="Zhang X."/>
            <person name="Ren Y."/>
            <person name="Wang B."/>
            <person name="Wang S."/>
            <person name="Lu Y."/>
            <person name="Wu K."/>
            <person name="Fan W."/>
            <person name="Wang G."/>
        </authorList>
    </citation>
    <scope>NUCLEOTIDE SEQUENCE</scope>
    <source>
        <strain evidence="2">12Hb</strain>
    </source>
</reference>
<dbReference type="Pfam" id="PF16794">
    <property type="entry name" value="fn3_4"/>
    <property type="match status" value="1"/>
</dbReference>
<dbReference type="AlphaFoldDB" id="A0A6A4JPJ5"/>
<evidence type="ECO:0000256" key="1">
    <source>
        <dbReference type="SAM" id="MobiDB-lite"/>
    </source>
</evidence>
<comment type="caution">
    <text evidence="2">The sequence shown here is derived from an EMBL/GenBank/DDBJ whole genome shotgun (WGS) entry which is preliminary data.</text>
</comment>
<dbReference type="EMBL" id="WIXP02000011">
    <property type="protein sequence ID" value="KAF6203398.1"/>
    <property type="molecule type" value="Genomic_DNA"/>
</dbReference>
<protein>
    <submittedName>
        <fullName evidence="2">Uncharacterized protein</fullName>
    </submittedName>
</protein>
<feature type="compositionally biased region" description="Polar residues" evidence="1">
    <location>
        <begin position="648"/>
        <end position="664"/>
    </location>
</feature>
<feature type="compositionally biased region" description="Polar residues" evidence="1">
    <location>
        <begin position="936"/>
        <end position="951"/>
    </location>
</feature>
<feature type="region of interest" description="Disordered" evidence="1">
    <location>
        <begin position="43"/>
        <end position="130"/>
    </location>
</feature>
<dbReference type="GO" id="GO:0005634">
    <property type="term" value="C:nucleus"/>
    <property type="evidence" value="ECO:0007669"/>
    <property type="project" value="TreeGrafter"/>
</dbReference>
<dbReference type="InterPro" id="IPR056565">
    <property type="entry name" value="Fn3_ATF7IP"/>
</dbReference>
<dbReference type="Gene3D" id="2.60.40.10">
    <property type="entry name" value="Immunoglobulins"/>
    <property type="match status" value="1"/>
</dbReference>
<evidence type="ECO:0000313" key="2">
    <source>
        <dbReference type="EMBL" id="KAF6203398.1"/>
    </source>
</evidence>
<dbReference type="GO" id="GO:0005667">
    <property type="term" value="C:transcription regulator complex"/>
    <property type="evidence" value="ECO:0007669"/>
    <property type="project" value="TreeGrafter"/>
</dbReference>
<dbReference type="GO" id="GO:0003712">
    <property type="term" value="F:transcription coregulator activity"/>
    <property type="evidence" value="ECO:0007669"/>
    <property type="project" value="TreeGrafter"/>
</dbReference>
<dbReference type="GO" id="GO:0006355">
    <property type="term" value="P:regulation of DNA-templated transcription"/>
    <property type="evidence" value="ECO:0007669"/>
    <property type="project" value="TreeGrafter"/>
</dbReference>
<evidence type="ECO:0000313" key="3">
    <source>
        <dbReference type="Proteomes" id="UP000466442"/>
    </source>
</evidence>
<gene>
    <name evidence="2" type="ORF">GE061_003817</name>
</gene>
<name>A0A6A4JPJ5_APOLU</name>
<feature type="region of interest" description="Disordered" evidence="1">
    <location>
        <begin position="343"/>
        <end position="416"/>
    </location>
</feature>
<dbReference type="PROSITE" id="PS50853">
    <property type="entry name" value="FN3"/>
    <property type="match status" value="1"/>
</dbReference>
<feature type="compositionally biased region" description="Acidic residues" evidence="1">
    <location>
        <begin position="440"/>
        <end position="461"/>
    </location>
</feature>
<feature type="compositionally biased region" description="Polar residues" evidence="1">
    <location>
        <begin position="999"/>
        <end position="1008"/>
    </location>
</feature>
<feature type="compositionally biased region" description="Polar residues" evidence="1">
    <location>
        <begin position="481"/>
        <end position="493"/>
    </location>
</feature>
<feature type="compositionally biased region" description="Basic and acidic residues" evidence="1">
    <location>
        <begin position="360"/>
        <end position="370"/>
    </location>
</feature>
<organism evidence="2 3">
    <name type="scientific">Apolygus lucorum</name>
    <name type="common">Small green plant bug</name>
    <name type="synonym">Lygocoris lucorum</name>
    <dbReference type="NCBI Taxonomy" id="248454"/>
    <lineage>
        <taxon>Eukaryota</taxon>
        <taxon>Metazoa</taxon>
        <taxon>Ecdysozoa</taxon>
        <taxon>Arthropoda</taxon>
        <taxon>Hexapoda</taxon>
        <taxon>Insecta</taxon>
        <taxon>Pterygota</taxon>
        <taxon>Neoptera</taxon>
        <taxon>Paraneoptera</taxon>
        <taxon>Hemiptera</taxon>
        <taxon>Heteroptera</taxon>
        <taxon>Panheteroptera</taxon>
        <taxon>Cimicomorpha</taxon>
        <taxon>Miridae</taxon>
        <taxon>Mirini</taxon>
        <taxon>Apolygus</taxon>
    </lineage>
</organism>
<feature type="compositionally biased region" description="Basic and acidic residues" evidence="1">
    <location>
        <begin position="544"/>
        <end position="554"/>
    </location>
</feature>
<feature type="region of interest" description="Disordered" evidence="1">
    <location>
        <begin position="197"/>
        <end position="217"/>
    </location>
</feature>
<feature type="compositionally biased region" description="Polar residues" evidence="1">
    <location>
        <begin position="825"/>
        <end position="835"/>
    </location>
</feature>